<evidence type="ECO:0000256" key="1">
    <source>
        <dbReference type="ARBA" id="ARBA00023015"/>
    </source>
</evidence>
<dbReference type="EMBL" id="FQZU01000001">
    <property type="protein sequence ID" value="SHI65370.1"/>
    <property type="molecule type" value="Genomic_DNA"/>
</dbReference>
<dbReference type="GO" id="GO:0003677">
    <property type="term" value="F:DNA binding"/>
    <property type="evidence" value="ECO:0007669"/>
    <property type="project" value="UniProtKB-KW"/>
</dbReference>
<accession>A0A1M6CWN2</accession>
<feature type="domain" description="HTH marR-type" evidence="4">
    <location>
        <begin position="15"/>
        <end position="147"/>
    </location>
</feature>
<dbReference type="InterPro" id="IPR036388">
    <property type="entry name" value="WH-like_DNA-bd_sf"/>
</dbReference>
<proteinExistence type="predicted"/>
<dbReference type="GO" id="GO:0003700">
    <property type="term" value="F:DNA-binding transcription factor activity"/>
    <property type="evidence" value="ECO:0007669"/>
    <property type="project" value="InterPro"/>
</dbReference>
<evidence type="ECO:0000259" key="4">
    <source>
        <dbReference type="PROSITE" id="PS50995"/>
    </source>
</evidence>
<dbReference type="InterPro" id="IPR000835">
    <property type="entry name" value="HTH_MarR-typ"/>
</dbReference>
<dbReference type="InterPro" id="IPR036390">
    <property type="entry name" value="WH_DNA-bd_sf"/>
</dbReference>
<gene>
    <name evidence="5" type="ORF">SAMN02745216_00347</name>
</gene>
<dbReference type="OrthoDB" id="195851at2"/>
<keyword evidence="1" id="KW-0805">Transcription regulation</keyword>
<dbReference type="PANTHER" id="PTHR42756">
    <property type="entry name" value="TRANSCRIPTIONAL REGULATOR, MARR"/>
    <property type="match status" value="1"/>
</dbReference>
<dbReference type="SUPFAM" id="SSF46785">
    <property type="entry name" value="Winged helix' DNA-binding domain"/>
    <property type="match status" value="1"/>
</dbReference>
<dbReference type="AlphaFoldDB" id="A0A1M6CWN2"/>
<name>A0A1M6CWN2_9BACT</name>
<dbReference type="SMART" id="SM00347">
    <property type="entry name" value="HTH_MARR"/>
    <property type="match status" value="1"/>
</dbReference>
<protein>
    <submittedName>
        <fullName evidence="5">DNA-binding transcriptional regulator, MarR family</fullName>
    </submittedName>
</protein>
<dbReference type="Gene3D" id="1.10.10.10">
    <property type="entry name" value="Winged helix-like DNA-binding domain superfamily/Winged helix DNA-binding domain"/>
    <property type="match status" value="1"/>
</dbReference>
<keyword evidence="6" id="KW-1185">Reference proteome</keyword>
<evidence type="ECO:0000256" key="2">
    <source>
        <dbReference type="ARBA" id="ARBA00023125"/>
    </source>
</evidence>
<evidence type="ECO:0000256" key="3">
    <source>
        <dbReference type="ARBA" id="ARBA00023163"/>
    </source>
</evidence>
<reference evidence="6" key="1">
    <citation type="submission" date="2016-11" db="EMBL/GenBank/DDBJ databases">
        <authorList>
            <person name="Varghese N."/>
            <person name="Submissions S."/>
        </authorList>
    </citation>
    <scope>NUCLEOTIDE SEQUENCE [LARGE SCALE GENOMIC DNA]</scope>
    <source>
        <strain evidence="6">DSM 16219</strain>
    </source>
</reference>
<evidence type="ECO:0000313" key="5">
    <source>
        <dbReference type="EMBL" id="SHI65370.1"/>
    </source>
</evidence>
<dbReference type="PANTHER" id="PTHR42756:SF1">
    <property type="entry name" value="TRANSCRIPTIONAL REPRESSOR OF EMRAB OPERON"/>
    <property type="match status" value="1"/>
</dbReference>
<keyword evidence="2 5" id="KW-0238">DNA-binding</keyword>
<dbReference type="PRINTS" id="PR00598">
    <property type="entry name" value="HTHMARR"/>
</dbReference>
<dbReference type="RefSeq" id="WP_073472237.1">
    <property type="nucleotide sequence ID" value="NZ_FQZU01000001.1"/>
</dbReference>
<dbReference type="PROSITE" id="PS01117">
    <property type="entry name" value="HTH_MARR_1"/>
    <property type="match status" value="1"/>
</dbReference>
<evidence type="ECO:0000313" key="6">
    <source>
        <dbReference type="Proteomes" id="UP000183994"/>
    </source>
</evidence>
<organism evidence="5 6">
    <name type="scientific">Desulfatibacillum alkenivorans DSM 16219</name>
    <dbReference type="NCBI Taxonomy" id="1121393"/>
    <lineage>
        <taxon>Bacteria</taxon>
        <taxon>Pseudomonadati</taxon>
        <taxon>Thermodesulfobacteriota</taxon>
        <taxon>Desulfobacteria</taxon>
        <taxon>Desulfobacterales</taxon>
        <taxon>Desulfatibacillaceae</taxon>
        <taxon>Desulfatibacillum</taxon>
    </lineage>
</organism>
<dbReference type="Proteomes" id="UP000183994">
    <property type="component" value="Unassembled WGS sequence"/>
</dbReference>
<sequence length="174" mass="19711">MNRPLNEPVVFDNKIKEIVWLIRRLIQAEEMYTKELSRTYLVSGPQLACLMALYEKGPLSLSRLAAEIMVKSSTVTGIIDRLENKGLVIRSRTNKDRRVITVELTDKGRDMASHAPPPLQKQIIEGLENLPEQEVAEIVSSLSKLIHFIDEPLMPENGLALSHESMDARPPEER</sequence>
<dbReference type="InterPro" id="IPR023187">
    <property type="entry name" value="Tscrpt_reg_MarR-type_CS"/>
</dbReference>
<dbReference type="Pfam" id="PF01047">
    <property type="entry name" value="MarR"/>
    <property type="match status" value="1"/>
</dbReference>
<dbReference type="PROSITE" id="PS50995">
    <property type="entry name" value="HTH_MARR_2"/>
    <property type="match status" value="1"/>
</dbReference>
<dbReference type="STRING" id="1121393.SAMN02745216_00347"/>
<keyword evidence="3" id="KW-0804">Transcription</keyword>